<evidence type="ECO:0000313" key="6">
    <source>
        <dbReference type="Proteomes" id="UP000517916"/>
    </source>
</evidence>
<dbReference type="SUPFAM" id="SSF50974">
    <property type="entry name" value="Nitrous oxide reductase, N-terminal domain"/>
    <property type="match status" value="1"/>
</dbReference>
<evidence type="ECO:0000256" key="2">
    <source>
        <dbReference type="SAM" id="MobiDB-lite"/>
    </source>
</evidence>
<comment type="caution">
    <text evidence="5">The sequence shown here is derived from an EMBL/GenBank/DDBJ whole genome shotgun (WGS) entry which is preliminary data.</text>
</comment>
<evidence type="ECO:0000256" key="3">
    <source>
        <dbReference type="SAM" id="SignalP"/>
    </source>
</evidence>
<evidence type="ECO:0000256" key="1">
    <source>
        <dbReference type="ARBA" id="ARBA00022729"/>
    </source>
</evidence>
<evidence type="ECO:0000313" key="5">
    <source>
        <dbReference type="EMBL" id="MBA8931048.1"/>
    </source>
</evidence>
<dbReference type="RefSeq" id="WP_182840202.1">
    <property type="nucleotide sequence ID" value="NZ_BAAABQ010000066.1"/>
</dbReference>
<feature type="region of interest" description="Disordered" evidence="2">
    <location>
        <begin position="24"/>
        <end position="47"/>
    </location>
</feature>
<dbReference type="PROSITE" id="PS51257">
    <property type="entry name" value="PROKAR_LIPOPROTEIN"/>
    <property type="match status" value="1"/>
</dbReference>
<dbReference type="Pfam" id="PF21783">
    <property type="entry name" value="YNCE"/>
    <property type="match status" value="1"/>
</dbReference>
<dbReference type="PANTHER" id="PTHR47197">
    <property type="entry name" value="PROTEIN NIRF"/>
    <property type="match status" value="1"/>
</dbReference>
<dbReference type="InterPro" id="IPR011045">
    <property type="entry name" value="N2O_reductase_N"/>
</dbReference>
<name>A0ABR6BVW2_9PSEU</name>
<dbReference type="Gene3D" id="2.130.10.10">
    <property type="entry name" value="YVTN repeat-like/Quinoprotein amine dehydrogenase"/>
    <property type="match status" value="2"/>
</dbReference>
<keyword evidence="1 3" id="KW-0732">Signal</keyword>
<feature type="signal peptide" evidence="3">
    <location>
        <begin position="1"/>
        <end position="18"/>
    </location>
</feature>
<protein>
    <submittedName>
        <fullName evidence="5">DNA-binding beta-propeller fold protein YncE</fullName>
    </submittedName>
</protein>
<evidence type="ECO:0000259" key="4">
    <source>
        <dbReference type="Pfam" id="PF21783"/>
    </source>
</evidence>
<proteinExistence type="predicted"/>
<dbReference type="PANTHER" id="PTHR47197:SF3">
    <property type="entry name" value="DIHYDRO-HEME D1 DEHYDROGENASE"/>
    <property type="match status" value="1"/>
</dbReference>
<dbReference type="EMBL" id="JACJID010000008">
    <property type="protein sequence ID" value="MBA8931048.1"/>
    <property type="molecule type" value="Genomic_DNA"/>
</dbReference>
<reference evidence="5 6" key="1">
    <citation type="submission" date="2020-08" db="EMBL/GenBank/DDBJ databases">
        <title>Genomic Encyclopedia of Archaeal and Bacterial Type Strains, Phase II (KMG-II): from individual species to whole genera.</title>
        <authorList>
            <person name="Goeker M."/>
        </authorList>
    </citation>
    <scope>NUCLEOTIDE SEQUENCE [LARGE SCALE GENOMIC DNA]</scope>
    <source>
        <strain evidence="5 6">DSM 43850</strain>
    </source>
</reference>
<sequence length="398" mass="42543">MSVRLRALCALVCVSVLAAGCSSSEAETTPATTPPATTTPTSVTPTTPKSVVDGLPGMPPVTDAHNVYAATGAGMVEDKIKQDRPLVYVPHSGSGEVWVIDPATFAVVAKHKAGTELQHVVPSYDMRTLYATDDVGDHVLPFNPATGEVGKQFPVVDPYNMYFTPDGKSAVSVAERLKKLVWYDPRSWKVQDETATPDCAGIDHADFSVDGRTAVFTCEFAGRAAVIDVATHKLLRMIDMPQRHTVMGPQDIKLAPDGSVYYIADSDANGLWVLDGAATKVLRFIPTGHGAHGLYLSRDAKQLYVTNRHEGSVSVLNAYTGEVQTKWQIPGGGSPDMGNVTADGSQLWLSGRYNGVVYVLSTKDGSLIKKIPVGNGPHGLCVWPQPGRYSLGHTGITR</sequence>
<keyword evidence="5" id="KW-0238">DNA-binding</keyword>
<keyword evidence="6" id="KW-1185">Reference proteome</keyword>
<organism evidence="5 6">
    <name type="scientific">Kutzneria viridogrisea</name>
    <dbReference type="NCBI Taxonomy" id="47990"/>
    <lineage>
        <taxon>Bacteria</taxon>
        <taxon>Bacillati</taxon>
        <taxon>Actinomycetota</taxon>
        <taxon>Actinomycetes</taxon>
        <taxon>Pseudonocardiales</taxon>
        <taxon>Pseudonocardiaceae</taxon>
        <taxon>Kutzneria</taxon>
    </lineage>
</organism>
<dbReference type="InterPro" id="IPR051200">
    <property type="entry name" value="Host-pathogen_enzymatic-act"/>
</dbReference>
<gene>
    <name evidence="5" type="ORF">BC739_008295</name>
</gene>
<dbReference type="Proteomes" id="UP000517916">
    <property type="component" value="Unassembled WGS sequence"/>
</dbReference>
<feature type="chain" id="PRO_5045320619" evidence="3">
    <location>
        <begin position="19"/>
        <end position="398"/>
    </location>
</feature>
<dbReference type="InterPro" id="IPR048433">
    <property type="entry name" value="YNCE-like_beta-prop"/>
</dbReference>
<accession>A0ABR6BVW2</accession>
<dbReference type="GO" id="GO:0003677">
    <property type="term" value="F:DNA binding"/>
    <property type="evidence" value="ECO:0007669"/>
    <property type="project" value="UniProtKB-KW"/>
</dbReference>
<dbReference type="InterPro" id="IPR015943">
    <property type="entry name" value="WD40/YVTN_repeat-like_dom_sf"/>
</dbReference>
<feature type="domain" description="YNCE-like beta-propeller" evidence="4">
    <location>
        <begin position="263"/>
        <end position="381"/>
    </location>
</feature>